<proteinExistence type="predicted"/>
<dbReference type="OrthoDB" id="512473at2759"/>
<evidence type="ECO:0000256" key="6">
    <source>
        <dbReference type="ARBA" id="ARBA00023212"/>
    </source>
</evidence>
<evidence type="ECO:0000256" key="8">
    <source>
        <dbReference type="ARBA" id="ARBA00041958"/>
    </source>
</evidence>
<dbReference type="InterPro" id="IPR019734">
    <property type="entry name" value="TPR_rpt"/>
</dbReference>
<dbReference type="SUPFAM" id="SSF48452">
    <property type="entry name" value="TPR-like"/>
    <property type="match status" value="1"/>
</dbReference>
<sequence length="361" mass="40921">MFSNLHFKEILPALGVGIAVGVSGAVMSYRLRSQTTLTSVGARLDKLAEAIAGLQREWREVRETLKAQGGTLKRTNSGFISVHASSGDEDDDFFEEAYEGFTTPPEALLYKDAEESVEFEGETNLELVAFLREIDKLFLGTDEEQETALSRLLARRLQYTHNVHFMWRLAKAHLLASDVATKNGDDTSKKKLIFEGKDYAFTAISIDETNADAHKWYSLLIGLATDYVSNQEKIKLGYDFKEHMLKALELRPGDPYLYNYYGRYIYEIATMSWILRKAAAAIYGEPPSGTIDEALENFLKAEELQPEFFSTNALYVGKCYLQKRDTKNAVEWFQKAIRIPGSSADELKSKEEAQLYLRKYT</sequence>
<dbReference type="RefSeq" id="XP_022101310.1">
    <property type="nucleotide sequence ID" value="XM_022245618.1"/>
</dbReference>
<dbReference type="Pfam" id="PF21033">
    <property type="entry name" value="RMD1-3"/>
    <property type="match status" value="1"/>
</dbReference>
<gene>
    <name evidence="12" type="primary">LOC110984954</name>
</gene>
<comment type="subcellular location">
    <subcellularLocation>
        <location evidence="1">Cytoplasm</location>
        <location evidence="1">Cytoskeleton</location>
    </subcellularLocation>
</comment>
<dbReference type="Proteomes" id="UP000694845">
    <property type="component" value="Unplaced"/>
</dbReference>
<evidence type="ECO:0000256" key="3">
    <source>
        <dbReference type="ARBA" id="ARBA00022490"/>
    </source>
</evidence>
<dbReference type="GO" id="GO:0008017">
    <property type="term" value="F:microtubule binding"/>
    <property type="evidence" value="ECO:0007669"/>
    <property type="project" value="TreeGrafter"/>
</dbReference>
<keyword evidence="11" id="KW-1185">Reference proteome</keyword>
<dbReference type="Gene3D" id="1.25.40.10">
    <property type="entry name" value="Tetratricopeptide repeat domain"/>
    <property type="match status" value="1"/>
</dbReference>
<evidence type="ECO:0000256" key="5">
    <source>
        <dbReference type="ARBA" id="ARBA00022803"/>
    </source>
</evidence>
<dbReference type="KEGG" id="aplc:110984954"/>
<comment type="subunit">
    <text evidence="2">Interacts with microtubules.</text>
</comment>
<accession>A0A8B7Z927</accession>
<evidence type="ECO:0000313" key="12">
    <source>
        <dbReference type="RefSeq" id="XP_022101310.1"/>
    </source>
</evidence>
<reference evidence="12" key="1">
    <citation type="submission" date="2025-08" db="UniProtKB">
        <authorList>
            <consortium name="RefSeq"/>
        </authorList>
    </citation>
    <scope>IDENTIFICATION</scope>
</reference>
<keyword evidence="10" id="KW-0175">Coiled coil</keyword>
<evidence type="ECO:0000256" key="10">
    <source>
        <dbReference type="SAM" id="Coils"/>
    </source>
</evidence>
<keyword evidence="4" id="KW-0677">Repeat</keyword>
<evidence type="ECO:0000256" key="7">
    <source>
        <dbReference type="ARBA" id="ARBA00039966"/>
    </source>
</evidence>
<evidence type="ECO:0000313" key="11">
    <source>
        <dbReference type="Proteomes" id="UP000694845"/>
    </source>
</evidence>
<dbReference type="OMA" id="YRFKEHV"/>
<feature type="repeat" description="TPR" evidence="9">
    <location>
        <begin position="310"/>
        <end position="343"/>
    </location>
</feature>
<name>A0A8B7Z927_ACAPL</name>
<keyword evidence="3" id="KW-0963">Cytoplasm</keyword>
<evidence type="ECO:0000256" key="1">
    <source>
        <dbReference type="ARBA" id="ARBA00004245"/>
    </source>
</evidence>
<feature type="coiled-coil region" evidence="10">
    <location>
        <begin position="37"/>
        <end position="64"/>
    </location>
</feature>
<dbReference type="GO" id="GO:0005739">
    <property type="term" value="C:mitochondrion"/>
    <property type="evidence" value="ECO:0007669"/>
    <property type="project" value="TreeGrafter"/>
</dbReference>
<dbReference type="InterPro" id="IPR011990">
    <property type="entry name" value="TPR-like_helical_dom_sf"/>
</dbReference>
<dbReference type="PROSITE" id="PS50005">
    <property type="entry name" value="TPR"/>
    <property type="match status" value="1"/>
</dbReference>
<dbReference type="PANTHER" id="PTHR16056:SF16">
    <property type="entry name" value="REGULATOR OF MICROTUBULE DYNAMICS PROTEIN 1"/>
    <property type="match status" value="1"/>
</dbReference>
<evidence type="ECO:0000256" key="4">
    <source>
        <dbReference type="ARBA" id="ARBA00022737"/>
    </source>
</evidence>
<protein>
    <recommendedName>
        <fullName evidence="7">Regulator of microtubule dynamics protein 1</fullName>
    </recommendedName>
    <alternativeName>
        <fullName evidence="8">Protein FAM82B</fullName>
    </alternativeName>
</protein>
<organism evidence="11 12">
    <name type="scientific">Acanthaster planci</name>
    <name type="common">Crown-of-thorns starfish</name>
    <dbReference type="NCBI Taxonomy" id="133434"/>
    <lineage>
        <taxon>Eukaryota</taxon>
        <taxon>Metazoa</taxon>
        <taxon>Echinodermata</taxon>
        <taxon>Eleutherozoa</taxon>
        <taxon>Asterozoa</taxon>
        <taxon>Asteroidea</taxon>
        <taxon>Valvatacea</taxon>
        <taxon>Valvatida</taxon>
        <taxon>Acanthasteridae</taxon>
        <taxon>Acanthaster</taxon>
    </lineage>
</organism>
<dbReference type="GeneID" id="110984954"/>
<keyword evidence="6" id="KW-0206">Cytoskeleton</keyword>
<dbReference type="PANTHER" id="PTHR16056">
    <property type="entry name" value="REGULATOR OF MICROTUBULE DYNAMICS PROTEIN"/>
    <property type="match status" value="1"/>
</dbReference>
<evidence type="ECO:0000256" key="2">
    <source>
        <dbReference type="ARBA" id="ARBA00011375"/>
    </source>
</evidence>
<keyword evidence="5 9" id="KW-0802">TPR repeat</keyword>
<dbReference type="GO" id="GO:0097431">
    <property type="term" value="C:mitotic spindle pole"/>
    <property type="evidence" value="ECO:0007669"/>
    <property type="project" value="TreeGrafter"/>
</dbReference>
<dbReference type="AlphaFoldDB" id="A0A8B7Z927"/>
<dbReference type="InterPro" id="IPR049039">
    <property type="entry name" value="RMD1-3_a_helical_rpt"/>
</dbReference>
<dbReference type="GO" id="GO:0005876">
    <property type="term" value="C:spindle microtubule"/>
    <property type="evidence" value="ECO:0007669"/>
    <property type="project" value="TreeGrafter"/>
</dbReference>
<evidence type="ECO:0000256" key="9">
    <source>
        <dbReference type="PROSITE-ProRule" id="PRU00339"/>
    </source>
</evidence>